<evidence type="ECO:0000313" key="3">
    <source>
        <dbReference type="Proteomes" id="UP000294739"/>
    </source>
</evidence>
<feature type="non-terminal residue" evidence="2">
    <location>
        <position position="71"/>
    </location>
</feature>
<dbReference type="Proteomes" id="UP000294739">
    <property type="component" value="Unassembled WGS sequence"/>
</dbReference>
<keyword evidence="3" id="KW-1185">Reference proteome</keyword>
<proteinExistence type="predicted"/>
<feature type="region of interest" description="Disordered" evidence="1">
    <location>
        <begin position="31"/>
        <end position="71"/>
    </location>
</feature>
<name>A0A4R5CIF2_9ACTN</name>
<feature type="compositionally biased region" description="Low complexity" evidence="1">
    <location>
        <begin position="31"/>
        <end position="45"/>
    </location>
</feature>
<protein>
    <recommendedName>
        <fullName evidence="4">DUF2613 family protein</fullName>
    </recommendedName>
</protein>
<dbReference type="InParanoid" id="A0A4R5CIF2"/>
<gene>
    <name evidence="2" type="ORF">E1269_28180</name>
</gene>
<comment type="caution">
    <text evidence="2">The sequence shown here is derived from an EMBL/GenBank/DDBJ whole genome shotgun (WGS) entry which is preliminary data.</text>
</comment>
<evidence type="ECO:0008006" key="4">
    <source>
        <dbReference type="Google" id="ProtNLM"/>
    </source>
</evidence>
<reference evidence="2 3" key="1">
    <citation type="submission" date="2019-03" db="EMBL/GenBank/DDBJ databases">
        <title>Draft genome sequences of novel Actinobacteria.</title>
        <authorList>
            <person name="Sahin N."/>
            <person name="Ay H."/>
            <person name="Saygin H."/>
        </authorList>
    </citation>
    <scope>NUCLEOTIDE SEQUENCE [LARGE SCALE GENOMIC DNA]</scope>
    <source>
        <strain evidence="2 3">5K138</strain>
    </source>
</reference>
<accession>A0A4R5CIF2</accession>
<feature type="compositionally biased region" description="Low complexity" evidence="1">
    <location>
        <begin position="53"/>
        <end position="65"/>
    </location>
</feature>
<dbReference type="AlphaFoldDB" id="A0A4R5CIF2"/>
<dbReference type="EMBL" id="SMKZ01000064">
    <property type="protein sequence ID" value="TDD98886.1"/>
    <property type="molecule type" value="Genomic_DNA"/>
</dbReference>
<evidence type="ECO:0000313" key="2">
    <source>
        <dbReference type="EMBL" id="TDD98886.1"/>
    </source>
</evidence>
<evidence type="ECO:0000256" key="1">
    <source>
        <dbReference type="SAM" id="MobiDB-lite"/>
    </source>
</evidence>
<sequence length="71" mass="6788">MKSAATLTVAALVVVIAGAIGVGALVAAPSVGDDFGDPVDVGTPGSSTSDPGTIPSETPSRTPSPTRTPTP</sequence>
<organism evidence="2 3">
    <name type="scientific">Jiangella asiatica</name>
    <dbReference type="NCBI Taxonomy" id="2530372"/>
    <lineage>
        <taxon>Bacteria</taxon>
        <taxon>Bacillati</taxon>
        <taxon>Actinomycetota</taxon>
        <taxon>Actinomycetes</taxon>
        <taxon>Jiangellales</taxon>
        <taxon>Jiangellaceae</taxon>
        <taxon>Jiangella</taxon>
    </lineage>
</organism>